<dbReference type="CDD" id="cd20449">
    <property type="entry name" value="Tudor_PHF1"/>
    <property type="match status" value="1"/>
</dbReference>
<dbReference type="Gene3D" id="3.30.40.10">
    <property type="entry name" value="Zinc/RING finger domain, C3HC4 (zinc finger)"/>
    <property type="match status" value="1"/>
</dbReference>
<gene>
    <name evidence="11" type="ORF">H4Q32_017230</name>
</gene>
<dbReference type="InterPro" id="IPR019787">
    <property type="entry name" value="Znf_PHD-finger"/>
</dbReference>
<dbReference type="SMART" id="SM00333">
    <property type="entry name" value="TUDOR"/>
    <property type="match status" value="1"/>
</dbReference>
<evidence type="ECO:0000256" key="2">
    <source>
        <dbReference type="ARBA" id="ARBA00008084"/>
    </source>
</evidence>
<dbReference type="PROSITE" id="PS01359">
    <property type="entry name" value="ZF_PHD_1"/>
    <property type="match status" value="1"/>
</dbReference>
<evidence type="ECO:0000313" key="12">
    <source>
        <dbReference type="Proteomes" id="UP000830375"/>
    </source>
</evidence>
<comment type="similarity">
    <text evidence="2">Belongs to the Polycomblike family.</text>
</comment>
<keyword evidence="12" id="KW-1185">Reference proteome</keyword>
<keyword evidence="4" id="KW-0677">Repeat</keyword>
<dbReference type="Gene3D" id="2.30.30.140">
    <property type="match status" value="1"/>
</dbReference>
<evidence type="ECO:0000313" key="11">
    <source>
        <dbReference type="EMBL" id="KAI2654935.1"/>
    </source>
</evidence>
<reference evidence="11 12" key="1">
    <citation type="submission" date="2022-01" db="EMBL/GenBank/DDBJ databases">
        <title>A high-quality chromosome-level genome assembly of rohu carp, Labeo rohita.</title>
        <authorList>
            <person name="Arick M.A. II"/>
            <person name="Hsu C.-Y."/>
            <person name="Magbanua Z."/>
            <person name="Pechanova O."/>
            <person name="Grover C."/>
            <person name="Miller E."/>
            <person name="Thrash A."/>
            <person name="Ezzel L."/>
            <person name="Alam S."/>
            <person name="Benzie J."/>
            <person name="Hamilton M."/>
            <person name="Karsi A."/>
            <person name="Lawrence M.L."/>
            <person name="Peterson D.G."/>
        </authorList>
    </citation>
    <scope>NUCLEOTIDE SEQUENCE [LARGE SCALE GENOMIC DNA]</scope>
    <source>
        <strain evidence="12">BAU-BD-2019</strain>
        <tissue evidence="11">Blood</tissue>
    </source>
</reference>
<keyword evidence="3" id="KW-0479">Metal-binding</keyword>
<dbReference type="PANTHER" id="PTHR12628">
    <property type="entry name" value="POLYCOMB-LIKE TRANSCRIPTION FACTOR"/>
    <property type="match status" value="1"/>
</dbReference>
<dbReference type="InterPro" id="IPR011011">
    <property type="entry name" value="Znf_FYVE_PHD"/>
</dbReference>
<proteinExistence type="inferred from homology"/>
<keyword evidence="5 9" id="KW-0863">Zinc-finger</keyword>
<dbReference type="Gene3D" id="3.90.980.20">
    <property type="match status" value="1"/>
</dbReference>
<name>A0ABQ8LWE2_LABRO</name>
<dbReference type="SUPFAM" id="SSF63748">
    <property type="entry name" value="Tudor/PWWP/MBT"/>
    <property type="match status" value="1"/>
</dbReference>
<dbReference type="Proteomes" id="UP000830375">
    <property type="component" value="Unassembled WGS sequence"/>
</dbReference>
<dbReference type="PANTHER" id="PTHR12628:SF11">
    <property type="entry name" value="PHD FINGER PROTEIN 1"/>
    <property type="match status" value="1"/>
</dbReference>
<evidence type="ECO:0000256" key="4">
    <source>
        <dbReference type="ARBA" id="ARBA00022737"/>
    </source>
</evidence>
<evidence type="ECO:0000256" key="9">
    <source>
        <dbReference type="PROSITE-ProRule" id="PRU00146"/>
    </source>
</evidence>
<dbReference type="Pfam" id="PF14061">
    <property type="entry name" value="Mtf2_C"/>
    <property type="match status" value="1"/>
</dbReference>
<keyword evidence="8" id="KW-0539">Nucleus</keyword>
<dbReference type="InterPro" id="IPR002999">
    <property type="entry name" value="Tudor"/>
</dbReference>
<evidence type="ECO:0000256" key="7">
    <source>
        <dbReference type="ARBA" id="ARBA00022853"/>
    </source>
</evidence>
<evidence type="ECO:0000256" key="6">
    <source>
        <dbReference type="ARBA" id="ARBA00022833"/>
    </source>
</evidence>
<protein>
    <submittedName>
        <fullName evidence="11">PHD finger protein 1</fullName>
    </submittedName>
</protein>
<dbReference type="EMBL" id="JACTAM010000016">
    <property type="protein sequence ID" value="KAI2654935.1"/>
    <property type="molecule type" value="Genomic_DNA"/>
</dbReference>
<dbReference type="Pfam" id="PF18104">
    <property type="entry name" value="Tudor_2"/>
    <property type="match status" value="1"/>
</dbReference>
<evidence type="ECO:0000256" key="5">
    <source>
        <dbReference type="ARBA" id="ARBA00022771"/>
    </source>
</evidence>
<sequence length="430" mass="48317">MGGVSEGEDVLARWSDGLLYLGNVKRVDSVKQCCLIRFEDNSEFWVLRKDIHSFSSGGEEVCCICDAPPLKEPLVNCLKCRHGYHPECHTPPIEPEVDPNSWICRQCVFAVATKRGGALKRGRFARLMQIMKVRLPYQLSSLDWDPQHLTNQQQCYCYCAGPGEWNLKMLQCGSCGQWFHEACTQCLTKPLLYGDRFYQFQCSVCTNGPETIQRLPMTCPTSLPCQRRAVGPEARKSKRRVTETQTCPAGVATNAIDLVPCCHGYVDGTSLYNPRKPEEEMSLGSPPKRMYALYHPSYNGSQDLSRTLHHYSAEDPCRLPAPCLPFSLSSAHPTGQRYESCPSLFLHDMPPYPNTVGMGGPTPMGWGGNDAVRILARRVTADGKVQYLVEWGNKCESINEQVGVRRPGEENHIEQIQVELHSSFTLRLYC</sequence>
<dbReference type="InterPro" id="IPR025894">
    <property type="entry name" value="Mtf2_C_dom"/>
</dbReference>
<feature type="domain" description="PHD-type" evidence="10">
    <location>
        <begin position="59"/>
        <end position="110"/>
    </location>
</feature>
<comment type="subcellular location">
    <subcellularLocation>
        <location evidence="1">Nucleus</location>
    </subcellularLocation>
</comment>
<comment type="caution">
    <text evidence="11">The sequence shown here is derived from an EMBL/GenBank/DDBJ whole genome shotgun (WGS) entry which is preliminary data.</text>
</comment>
<evidence type="ECO:0000256" key="3">
    <source>
        <dbReference type="ARBA" id="ARBA00022723"/>
    </source>
</evidence>
<dbReference type="InterPro" id="IPR019786">
    <property type="entry name" value="Zinc_finger_PHD-type_CS"/>
</dbReference>
<accession>A0ABQ8LWE2</accession>
<evidence type="ECO:0000256" key="8">
    <source>
        <dbReference type="ARBA" id="ARBA00023242"/>
    </source>
</evidence>
<evidence type="ECO:0000259" key="10">
    <source>
        <dbReference type="PROSITE" id="PS50016"/>
    </source>
</evidence>
<dbReference type="PROSITE" id="PS50016">
    <property type="entry name" value="ZF_PHD_2"/>
    <property type="match status" value="1"/>
</dbReference>
<dbReference type="InterPro" id="IPR013083">
    <property type="entry name" value="Znf_RING/FYVE/PHD"/>
</dbReference>
<dbReference type="InterPro" id="IPR047399">
    <property type="entry name" value="Tudor_PHF1"/>
</dbReference>
<dbReference type="SMART" id="SM00249">
    <property type="entry name" value="PHD"/>
    <property type="match status" value="2"/>
</dbReference>
<dbReference type="InterPro" id="IPR001965">
    <property type="entry name" value="Znf_PHD"/>
</dbReference>
<keyword evidence="6" id="KW-0862">Zinc</keyword>
<organism evidence="11 12">
    <name type="scientific">Labeo rohita</name>
    <name type="common">Indian major carp</name>
    <name type="synonym">Cyprinus rohita</name>
    <dbReference type="NCBI Taxonomy" id="84645"/>
    <lineage>
        <taxon>Eukaryota</taxon>
        <taxon>Metazoa</taxon>
        <taxon>Chordata</taxon>
        <taxon>Craniata</taxon>
        <taxon>Vertebrata</taxon>
        <taxon>Euteleostomi</taxon>
        <taxon>Actinopterygii</taxon>
        <taxon>Neopterygii</taxon>
        <taxon>Teleostei</taxon>
        <taxon>Ostariophysi</taxon>
        <taxon>Cypriniformes</taxon>
        <taxon>Cyprinidae</taxon>
        <taxon>Labeoninae</taxon>
        <taxon>Labeonini</taxon>
        <taxon>Labeo</taxon>
    </lineage>
</organism>
<evidence type="ECO:0000256" key="1">
    <source>
        <dbReference type="ARBA" id="ARBA00004123"/>
    </source>
</evidence>
<dbReference type="InterPro" id="IPR040477">
    <property type="entry name" value="KDM4-like_Tudor"/>
</dbReference>
<keyword evidence="7" id="KW-0156">Chromatin regulator</keyword>
<dbReference type="Pfam" id="PF00628">
    <property type="entry name" value="PHD"/>
    <property type="match status" value="1"/>
</dbReference>
<dbReference type="SUPFAM" id="SSF57903">
    <property type="entry name" value="FYVE/PHD zinc finger"/>
    <property type="match status" value="2"/>
</dbReference>